<dbReference type="AlphaFoldDB" id="A0A6A6IY35"/>
<dbReference type="RefSeq" id="XP_033690222.1">
    <property type="nucleotide sequence ID" value="XM_033831874.1"/>
</dbReference>
<feature type="signal peptide" evidence="3">
    <location>
        <begin position="1"/>
        <end position="22"/>
    </location>
</feature>
<feature type="chain" id="PRO_5025501259" description="Mid2 domain-containing protein" evidence="3">
    <location>
        <begin position="23"/>
        <end position="362"/>
    </location>
</feature>
<accession>A0A6A6IY35</accession>
<proteinExistence type="predicted"/>
<keyword evidence="5" id="KW-1185">Reference proteome</keyword>
<keyword evidence="3" id="KW-0732">Signal</keyword>
<name>A0A6A6IY35_9PLEO</name>
<feature type="compositionally biased region" description="Low complexity" evidence="1">
    <location>
        <begin position="180"/>
        <end position="194"/>
    </location>
</feature>
<evidence type="ECO:0000256" key="1">
    <source>
        <dbReference type="SAM" id="MobiDB-lite"/>
    </source>
</evidence>
<protein>
    <recommendedName>
        <fullName evidence="6">Mid2 domain-containing protein</fullName>
    </recommendedName>
</protein>
<evidence type="ECO:0000256" key="3">
    <source>
        <dbReference type="SAM" id="SignalP"/>
    </source>
</evidence>
<feature type="compositionally biased region" description="Basic and acidic residues" evidence="1">
    <location>
        <begin position="298"/>
        <end position="316"/>
    </location>
</feature>
<feature type="region of interest" description="Disordered" evidence="1">
    <location>
        <begin position="137"/>
        <end position="194"/>
    </location>
</feature>
<dbReference type="EMBL" id="ML987190">
    <property type="protein sequence ID" value="KAF2255218.1"/>
    <property type="molecule type" value="Genomic_DNA"/>
</dbReference>
<evidence type="ECO:0000256" key="2">
    <source>
        <dbReference type="SAM" id="Phobius"/>
    </source>
</evidence>
<keyword evidence="2" id="KW-0472">Membrane</keyword>
<gene>
    <name evidence="4" type="ORF">BU26DRAFT_547221</name>
</gene>
<sequence length="362" mass="37654">MVPLSSTARFAVLTIFISQVGATCYYPNGDSDSSHFPCSSSGISICCAEGFQCLSNGLCADSRYENWGRVLRGGCTDQSWGSGCPSVCADTWPQGDGTVQYCGSGKYCCGGSEDCCTDSSVEKVDLGEPQVVAIAGESTSNMGVTSVQQQDTPQPTSMPASEQQQTQQQEPQAPGPPSSNSPSSGYGTTTGIPSPSASGAVVTLTGSTGLVTVTLAIDRTISPSASSPAPAATATQTITGEALHRGANSTIAISVGVGVGIGVLLFLTVFGACWYMQRKKRRQRGVMSGETGDEAVDPFERVDSRGTDAGKNDHPYGRGSGVLYELEGHRAIELPANGDPREMDGRGLDKEEKEIEMTARAL</sequence>
<evidence type="ECO:0000313" key="5">
    <source>
        <dbReference type="Proteomes" id="UP000800094"/>
    </source>
</evidence>
<feature type="transmembrane region" description="Helical" evidence="2">
    <location>
        <begin position="251"/>
        <end position="275"/>
    </location>
</feature>
<dbReference type="Proteomes" id="UP000800094">
    <property type="component" value="Unassembled WGS sequence"/>
</dbReference>
<feature type="compositionally biased region" description="Basic and acidic residues" evidence="1">
    <location>
        <begin position="339"/>
        <end position="362"/>
    </location>
</feature>
<feature type="region of interest" description="Disordered" evidence="1">
    <location>
        <begin position="282"/>
        <end position="318"/>
    </location>
</feature>
<feature type="region of interest" description="Disordered" evidence="1">
    <location>
        <begin position="334"/>
        <end position="362"/>
    </location>
</feature>
<feature type="compositionally biased region" description="Polar residues" evidence="1">
    <location>
        <begin position="137"/>
        <end position="158"/>
    </location>
</feature>
<dbReference type="OrthoDB" id="5215637at2759"/>
<dbReference type="GeneID" id="54585204"/>
<keyword evidence="2" id="KW-1133">Transmembrane helix</keyword>
<reference evidence="4" key="1">
    <citation type="journal article" date="2020" name="Stud. Mycol.">
        <title>101 Dothideomycetes genomes: a test case for predicting lifestyles and emergence of pathogens.</title>
        <authorList>
            <person name="Haridas S."/>
            <person name="Albert R."/>
            <person name="Binder M."/>
            <person name="Bloem J."/>
            <person name="Labutti K."/>
            <person name="Salamov A."/>
            <person name="Andreopoulos B."/>
            <person name="Baker S."/>
            <person name="Barry K."/>
            <person name="Bills G."/>
            <person name="Bluhm B."/>
            <person name="Cannon C."/>
            <person name="Castanera R."/>
            <person name="Culley D."/>
            <person name="Daum C."/>
            <person name="Ezra D."/>
            <person name="Gonzalez J."/>
            <person name="Henrissat B."/>
            <person name="Kuo A."/>
            <person name="Liang C."/>
            <person name="Lipzen A."/>
            <person name="Lutzoni F."/>
            <person name="Magnuson J."/>
            <person name="Mondo S."/>
            <person name="Nolan M."/>
            <person name="Ohm R."/>
            <person name="Pangilinan J."/>
            <person name="Park H.-J."/>
            <person name="Ramirez L."/>
            <person name="Alfaro M."/>
            <person name="Sun H."/>
            <person name="Tritt A."/>
            <person name="Yoshinaga Y."/>
            <person name="Zwiers L.-H."/>
            <person name="Turgeon B."/>
            <person name="Goodwin S."/>
            <person name="Spatafora J."/>
            <person name="Crous P."/>
            <person name="Grigoriev I."/>
        </authorList>
    </citation>
    <scope>NUCLEOTIDE SEQUENCE</scope>
    <source>
        <strain evidence="4">CBS 122368</strain>
    </source>
</reference>
<evidence type="ECO:0008006" key="6">
    <source>
        <dbReference type="Google" id="ProtNLM"/>
    </source>
</evidence>
<organism evidence="4 5">
    <name type="scientific">Trematosphaeria pertusa</name>
    <dbReference type="NCBI Taxonomy" id="390896"/>
    <lineage>
        <taxon>Eukaryota</taxon>
        <taxon>Fungi</taxon>
        <taxon>Dikarya</taxon>
        <taxon>Ascomycota</taxon>
        <taxon>Pezizomycotina</taxon>
        <taxon>Dothideomycetes</taxon>
        <taxon>Pleosporomycetidae</taxon>
        <taxon>Pleosporales</taxon>
        <taxon>Massarineae</taxon>
        <taxon>Trematosphaeriaceae</taxon>
        <taxon>Trematosphaeria</taxon>
    </lineage>
</organism>
<evidence type="ECO:0000313" key="4">
    <source>
        <dbReference type="EMBL" id="KAF2255218.1"/>
    </source>
</evidence>
<keyword evidence="2" id="KW-0812">Transmembrane</keyword>
<feature type="compositionally biased region" description="Low complexity" evidence="1">
    <location>
        <begin position="159"/>
        <end position="172"/>
    </location>
</feature>